<dbReference type="Pfam" id="PF19579">
    <property type="entry name" value="FtsL_2"/>
    <property type="match status" value="1"/>
</dbReference>
<protein>
    <recommendedName>
        <fullName evidence="3">Cell division protein FtsL</fullName>
    </recommendedName>
</protein>
<evidence type="ECO:0008006" key="3">
    <source>
        <dbReference type="Google" id="ProtNLM"/>
    </source>
</evidence>
<dbReference type="RefSeq" id="WP_006799050.1">
    <property type="nucleotide sequence ID" value="NZ_LT599032.1"/>
</dbReference>
<proteinExistence type="predicted"/>
<organism evidence="2">
    <name type="scientific">uncultured Dysgonomonas sp</name>
    <dbReference type="NCBI Taxonomy" id="206096"/>
    <lineage>
        <taxon>Bacteria</taxon>
        <taxon>Pseudomonadati</taxon>
        <taxon>Bacteroidota</taxon>
        <taxon>Bacteroidia</taxon>
        <taxon>Bacteroidales</taxon>
        <taxon>Dysgonomonadaceae</taxon>
        <taxon>Dysgonomonas</taxon>
        <taxon>environmental samples</taxon>
    </lineage>
</organism>
<evidence type="ECO:0000256" key="1">
    <source>
        <dbReference type="SAM" id="Phobius"/>
    </source>
</evidence>
<evidence type="ECO:0000313" key="2">
    <source>
        <dbReference type="EMBL" id="SBV97783.1"/>
    </source>
</evidence>
<keyword evidence="1" id="KW-1133">Transmembrane helix</keyword>
<keyword evidence="1" id="KW-0812">Transmembrane</keyword>
<name>A0A212JEA7_9BACT</name>
<reference evidence="2" key="1">
    <citation type="submission" date="2016-04" db="EMBL/GenBank/DDBJ databases">
        <authorList>
            <person name="Evans L.H."/>
            <person name="Alamgir A."/>
            <person name="Owens N."/>
            <person name="Weber N.D."/>
            <person name="Virtaneva K."/>
            <person name="Barbian K."/>
            <person name="Babar A."/>
            <person name="Rosenke K."/>
        </authorList>
    </citation>
    <scope>NUCLEOTIDE SEQUENCE</scope>
    <source>
        <strain evidence="2">86-1</strain>
    </source>
</reference>
<accession>A0A212JEA7</accession>
<dbReference type="InterPro" id="IPR045755">
    <property type="entry name" value="FtsL-like"/>
</dbReference>
<dbReference type="EMBL" id="FLUM01000001">
    <property type="protein sequence ID" value="SBV97783.1"/>
    <property type="molecule type" value="Genomic_DNA"/>
</dbReference>
<sequence>MKAKDIKKKVMYILGGTVLTEDFFWKNARFIITVFVILVLYISNRYSCIEKRSQIESLQHELKDAKFESLTIAAQLMGVSRESKVESLIQQNGVDLQQTKEPIYKIKK</sequence>
<keyword evidence="1" id="KW-0472">Membrane</keyword>
<gene>
    <name evidence="2" type="ORF">KL86DYS1_11999</name>
</gene>
<feature type="transmembrane region" description="Helical" evidence="1">
    <location>
        <begin position="23"/>
        <end position="42"/>
    </location>
</feature>
<dbReference type="AlphaFoldDB" id="A0A212JEA7"/>